<evidence type="ECO:0000313" key="6">
    <source>
        <dbReference type="Proteomes" id="UP000537126"/>
    </source>
</evidence>
<keyword evidence="3" id="KW-0804">Transcription</keyword>
<dbReference type="Gene3D" id="3.30.70.920">
    <property type="match status" value="1"/>
</dbReference>
<protein>
    <submittedName>
        <fullName evidence="5">DNA-binding Lrp family transcriptional regulator</fullName>
    </submittedName>
</protein>
<reference evidence="5 6" key="1">
    <citation type="submission" date="2020-03" db="EMBL/GenBank/DDBJ databases">
        <title>Genomic Encyclopedia of Type Strains, Phase IV (KMG-IV): sequencing the most valuable type-strain genomes for metagenomic binning, comparative biology and taxonomic classification.</title>
        <authorList>
            <person name="Goeker M."/>
        </authorList>
    </citation>
    <scope>NUCLEOTIDE SEQUENCE [LARGE SCALE GENOMIC DNA]</scope>
    <source>
        <strain evidence="5 6">DSM 5718</strain>
    </source>
</reference>
<dbReference type="CDD" id="cd00090">
    <property type="entry name" value="HTH_ARSR"/>
    <property type="match status" value="1"/>
</dbReference>
<dbReference type="InterPro" id="IPR000485">
    <property type="entry name" value="AsnC-type_HTH_dom"/>
</dbReference>
<feature type="domain" description="HTH asnC-type" evidence="4">
    <location>
        <begin position="9"/>
        <end position="70"/>
    </location>
</feature>
<dbReference type="InterPro" id="IPR036388">
    <property type="entry name" value="WH-like_DNA-bd_sf"/>
</dbReference>
<dbReference type="Gene3D" id="1.10.10.10">
    <property type="entry name" value="Winged helix-like DNA-binding domain superfamily/Winged helix DNA-binding domain"/>
    <property type="match status" value="1"/>
</dbReference>
<dbReference type="Pfam" id="PF01037">
    <property type="entry name" value="AsnC_trans_reg"/>
    <property type="match status" value="1"/>
</dbReference>
<dbReference type="InterPro" id="IPR011991">
    <property type="entry name" value="ArsR-like_HTH"/>
</dbReference>
<proteinExistence type="predicted"/>
<dbReference type="GO" id="GO:0043565">
    <property type="term" value="F:sequence-specific DNA binding"/>
    <property type="evidence" value="ECO:0007669"/>
    <property type="project" value="InterPro"/>
</dbReference>
<evidence type="ECO:0000259" key="4">
    <source>
        <dbReference type="PROSITE" id="PS50956"/>
    </source>
</evidence>
<keyword evidence="2 5" id="KW-0238">DNA-binding</keyword>
<dbReference type="PROSITE" id="PS00519">
    <property type="entry name" value="HTH_ASNC_1"/>
    <property type="match status" value="1"/>
</dbReference>
<sequence length="165" mass="18796">MGQRRRLKLDEIDRKILQILQEDGRITNAQLSKDIGLSPAPTLERVKKLEQAGIIQSYHAVVDKEKVGLGVMTFVQVSLISHKKSVIEKFVDKINKIDNIVECYYMTGAADFLLKIVAEDIASYQKLMLEQVSEIEEIEHMQSMVVLSVFKQKRALPIPDDVIEE</sequence>
<dbReference type="Proteomes" id="UP000537126">
    <property type="component" value="Unassembled WGS sequence"/>
</dbReference>
<dbReference type="GO" id="GO:0005829">
    <property type="term" value="C:cytosol"/>
    <property type="evidence" value="ECO:0007669"/>
    <property type="project" value="TreeGrafter"/>
</dbReference>
<dbReference type="InterPro" id="IPR036390">
    <property type="entry name" value="WH_DNA-bd_sf"/>
</dbReference>
<dbReference type="EMBL" id="JAASRN010000003">
    <property type="protein sequence ID" value="NIK74466.1"/>
    <property type="molecule type" value="Genomic_DNA"/>
</dbReference>
<dbReference type="RefSeq" id="WP_166920269.1">
    <property type="nucleotide sequence ID" value="NZ_JAASRN010000003.1"/>
</dbReference>
<accession>A0A846MSA3</accession>
<organism evidence="5 6">
    <name type="scientific">Thermonema lapsum</name>
    <dbReference type="NCBI Taxonomy" id="28195"/>
    <lineage>
        <taxon>Bacteria</taxon>
        <taxon>Pseudomonadati</taxon>
        <taxon>Bacteroidota</taxon>
        <taxon>Cytophagia</taxon>
        <taxon>Cytophagales</taxon>
        <taxon>Thermonemataceae</taxon>
        <taxon>Thermonema</taxon>
    </lineage>
</organism>
<dbReference type="FunFam" id="1.10.10.10:FF:000186">
    <property type="entry name" value="AsnC family transcriptional regulator"/>
    <property type="match status" value="1"/>
</dbReference>
<keyword evidence="6" id="KW-1185">Reference proteome</keyword>
<dbReference type="SMART" id="SM00344">
    <property type="entry name" value="HTH_ASNC"/>
    <property type="match status" value="1"/>
</dbReference>
<dbReference type="PRINTS" id="PR00033">
    <property type="entry name" value="HTHASNC"/>
</dbReference>
<evidence type="ECO:0000256" key="2">
    <source>
        <dbReference type="ARBA" id="ARBA00023125"/>
    </source>
</evidence>
<dbReference type="SUPFAM" id="SSF46785">
    <property type="entry name" value="Winged helix' DNA-binding domain"/>
    <property type="match status" value="1"/>
</dbReference>
<dbReference type="AlphaFoldDB" id="A0A846MSA3"/>
<dbReference type="InterPro" id="IPR019887">
    <property type="entry name" value="Tscrpt_reg_AsnC/Lrp_C"/>
</dbReference>
<evidence type="ECO:0000256" key="3">
    <source>
        <dbReference type="ARBA" id="ARBA00023163"/>
    </source>
</evidence>
<dbReference type="GO" id="GO:0006355">
    <property type="term" value="P:regulation of DNA-templated transcription"/>
    <property type="evidence" value="ECO:0007669"/>
    <property type="project" value="UniProtKB-ARBA"/>
</dbReference>
<dbReference type="InterPro" id="IPR019885">
    <property type="entry name" value="Tscrpt_reg_HTH_AsnC-type_CS"/>
</dbReference>
<dbReference type="PANTHER" id="PTHR30154:SF34">
    <property type="entry name" value="TRANSCRIPTIONAL REGULATOR AZLB"/>
    <property type="match status" value="1"/>
</dbReference>
<dbReference type="SUPFAM" id="SSF54909">
    <property type="entry name" value="Dimeric alpha+beta barrel"/>
    <property type="match status" value="1"/>
</dbReference>
<keyword evidence="1" id="KW-0805">Transcription regulation</keyword>
<dbReference type="PROSITE" id="PS50956">
    <property type="entry name" value="HTH_ASNC_2"/>
    <property type="match status" value="1"/>
</dbReference>
<dbReference type="Pfam" id="PF13412">
    <property type="entry name" value="HTH_24"/>
    <property type="match status" value="1"/>
</dbReference>
<name>A0A846MSA3_9BACT</name>
<comment type="caution">
    <text evidence="5">The sequence shown here is derived from an EMBL/GenBank/DDBJ whole genome shotgun (WGS) entry which is preliminary data.</text>
</comment>
<evidence type="ECO:0000256" key="1">
    <source>
        <dbReference type="ARBA" id="ARBA00023015"/>
    </source>
</evidence>
<dbReference type="GO" id="GO:0043200">
    <property type="term" value="P:response to amino acid"/>
    <property type="evidence" value="ECO:0007669"/>
    <property type="project" value="TreeGrafter"/>
</dbReference>
<gene>
    <name evidence="5" type="ORF">FHS56_001991</name>
</gene>
<dbReference type="PANTHER" id="PTHR30154">
    <property type="entry name" value="LEUCINE-RESPONSIVE REGULATORY PROTEIN"/>
    <property type="match status" value="1"/>
</dbReference>
<dbReference type="InterPro" id="IPR011008">
    <property type="entry name" value="Dimeric_a/b-barrel"/>
</dbReference>
<evidence type="ECO:0000313" key="5">
    <source>
        <dbReference type="EMBL" id="NIK74466.1"/>
    </source>
</evidence>
<dbReference type="InterPro" id="IPR019888">
    <property type="entry name" value="Tscrpt_reg_AsnC-like"/>
</dbReference>